<evidence type="ECO:0000313" key="6">
    <source>
        <dbReference type="EMBL" id="KAL0009879.1"/>
    </source>
</evidence>
<dbReference type="PROSITE" id="PS50966">
    <property type="entry name" value="ZF_SWIM"/>
    <property type="match status" value="1"/>
</dbReference>
<name>A0AAW2DK10_9ROSI</name>
<dbReference type="AlphaFoldDB" id="A0AAW2DK10"/>
<accession>A0AAW2DK10</accession>
<comment type="caution">
    <text evidence="6">The sequence shown here is derived from an EMBL/GenBank/DDBJ whole genome shotgun (WGS) entry which is preliminary data.</text>
</comment>
<reference evidence="6 7" key="1">
    <citation type="submission" date="2024-01" db="EMBL/GenBank/DDBJ databases">
        <title>A telomere-to-telomere, gap-free genome of sweet tea (Lithocarpus litseifolius).</title>
        <authorList>
            <person name="Zhou J."/>
        </authorList>
    </citation>
    <scope>NUCLEOTIDE SEQUENCE [LARGE SCALE GENOMIC DNA]</scope>
    <source>
        <strain evidence="6">Zhou-2022a</strain>
        <tissue evidence="6">Leaf</tissue>
    </source>
</reference>
<dbReference type="InterPro" id="IPR006564">
    <property type="entry name" value="Znf_PMZ"/>
</dbReference>
<keyword evidence="1" id="KW-0479">Metal-binding</keyword>
<keyword evidence="3" id="KW-0862">Zinc</keyword>
<evidence type="ECO:0000256" key="2">
    <source>
        <dbReference type="ARBA" id="ARBA00022771"/>
    </source>
</evidence>
<feature type="domain" description="SWIM-type" evidence="5">
    <location>
        <begin position="348"/>
        <end position="384"/>
    </location>
</feature>
<evidence type="ECO:0000259" key="5">
    <source>
        <dbReference type="PROSITE" id="PS50966"/>
    </source>
</evidence>
<dbReference type="Pfam" id="PF04434">
    <property type="entry name" value="SWIM"/>
    <property type="match status" value="1"/>
</dbReference>
<dbReference type="Proteomes" id="UP001459277">
    <property type="component" value="Unassembled WGS sequence"/>
</dbReference>
<dbReference type="InterPro" id="IPR007527">
    <property type="entry name" value="Znf_SWIM"/>
</dbReference>
<evidence type="ECO:0000256" key="1">
    <source>
        <dbReference type="ARBA" id="ARBA00022723"/>
    </source>
</evidence>
<gene>
    <name evidence="6" type="ORF">SO802_004987</name>
</gene>
<proteinExistence type="predicted"/>
<keyword evidence="7" id="KW-1185">Reference proteome</keyword>
<dbReference type="PANTHER" id="PTHR47718">
    <property type="entry name" value="OS01G0519700 PROTEIN"/>
    <property type="match status" value="1"/>
</dbReference>
<dbReference type="SMART" id="SM00575">
    <property type="entry name" value="ZnF_PMZ"/>
    <property type="match status" value="1"/>
</dbReference>
<evidence type="ECO:0000256" key="3">
    <source>
        <dbReference type="ARBA" id="ARBA00022833"/>
    </source>
</evidence>
<protein>
    <recommendedName>
        <fullName evidence="5">SWIM-type domain-containing protein</fullName>
    </recommendedName>
</protein>
<evidence type="ECO:0000256" key="4">
    <source>
        <dbReference type="PROSITE-ProRule" id="PRU00325"/>
    </source>
</evidence>
<organism evidence="6 7">
    <name type="scientific">Lithocarpus litseifolius</name>
    <dbReference type="NCBI Taxonomy" id="425828"/>
    <lineage>
        <taxon>Eukaryota</taxon>
        <taxon>Viridiplantae</taxon>
        <taxon>Streptophyta</taxon>
        <taxon>Embryophyta</taxon>
        <taxon>Tracheophyta</taxon>
        <taxon>Spermatophyta</taxon>
        <taxon>Magnoliopsida</taxon>
        <taxon>eudicotyledons</taxon>
        <taxon>Gunneridae</taxon>
        <taxon>Pentapetalae</taxon>
        <taxon>rosids</taxon>
        <taxon>fabids</taxon>
        <taxon>Fagales</taxon>
        <taxon>Fagaceae</taxon>
        <taxon>Lithocarpus</taxon>
    </lineage>
</organism>
<keyword evidence="2 4" id="KW-0863">Zinc-finger</keyword>
<dbReference type="PANTHER" id="PTHR47718:SF2">
    <property type="entry name" value="PROTEIN FAR1-RELATED SEQUENCE 5-LIKE"/>
    <property type="match status" value="1"/>
</dbReference>
<dbReference type="GO" id="GO:0008270">
    <property type="term" value="F:zinc ion binding"/>
    <property type="evidence" value="ECO:0007669"/>
    <property type="project" value="UniProtKB-KW"/>
</dbReference>
<sequence>MPSQRKVAATHAIEIDLAHELGLRLKQSYELLSKQVGGYDNLGFTKQDHKNYLRTKRQKDMEYGEAASLGEYFSRQFKENPSYYFATQVDCEELITNIFWADARMIIDYSHFGDVITFDTTYSTNRDARPLGVFLGLNHHRETVVFGDQDATMSAAIKVVMPKTYHALCSWHMWQNAEKHLGHLLKNESQFNNDFLACIYEYDGEDEFLTAWNEMLDKYDIHENKWLIDLFKLKEKWAQAYVKRTFTAGMKTTQLSESFNADLKDCLRTNLIIVDFLTHFERVVNQKRDKELEVEYNSRQKFPRLKLKSSPMLKQTEVEEVMEFSILERNVSQTHSYVVGVFNQYGKYEVMWNPLDETLSCSCRKFESFGVLCRHGLKVLDVLDIKLILNRYITKRWRRDAKDGSGKNCTTHNI</sequence>
<dbReference type="EMBL" id="JAZDWU010000002">
    <property type="protein sequence ID" value="KAL0009879.1"/>
    <property type="molecule type" value="Genomic_DNA"/>
</dbReference>
<evidence type="ECO:0000313" key="7">
    <source>
        <dbReference type="Proteomes" id="UP001459277"/>
    </source>
</evidence>